<evidence type="ECO:0000256" key="1">
    <source>
        <dbReference type="ARBA" id="ARBA00004651"/>
    </source>
</evidence>
<reference evidence="7 8" key="1">
    <citation type="submission" date="2018-07" db="EMBL/GenBank/DDBJ databases">
        <title>Genomic Encyclopedia of Type Strains, Phase IV (KMG-IV): sequencing the most valuable type-strain genomes for metagenomic binning, comparative biology and taxonomic classification.</title>
        <authorList>
            <person name="Goeker M."/>
        </authorList>
    </citation>
    <scope>NUCLEOTIDE SEQUENCE [LARGE SCALE GENOMIC DNA]</scope>
    <source>
        <strain evidence="7 8">DSM 27696</strain>
    </source>
</reference>
<feature type="transmembrane region" description="Helical" evidence="6">
    <location>
        <begin position="12"/>
        <end position="35"/>
    </location>
</feature>
<evidence type="ECO:0000313" key="8">
    <source>
        <dbReference type="Proteomes" id="UP000252585"/>
    </source>
</evidence>
<evidence type="ECO:0000256" key="2">
    <source>
        <dbReference type="ARBA" id="ARBA00022475"/>
    </source>
</evidence>
<dbReference type="Proteomes" id="UP000252585">
    <property type="component" value="Unassembled WGS sequence"/>
</dbReference>
<feature type="transmembrane region" description="Helical" evidence="6">
    <location>
        <begin position="424"/>
        <end position="441"/>
    </location>
</feature>
<dbReference type="InterPro" id="IPR050833">
    <property type="entry name" value="Poly_Biosynth_Transport"/>
</dbReference>
<dbReference type="InterPro" id="IPR048122">
    <property type="entry name" value="WZX-like"/>
</dbReference>
<keyword evidence="8" id="KW-1185">Reference proteome</keyword>
<evidence type="ECO:0000313" key="7">
    <source>
        <dbReference type="EMBL" id="RCW77367.1"/>
    </source>
</evidence>
<dbReference type="PANTHER" id="PTHR30250:SF26">
    <property type="entry name" value="PSMA PROTEIN"/>
    <property type="match status" value="1"/>
</dbReference>
<feature type="transmembrane region" description="Helical" evidence="6">
    <location>
        <begin position="42"/>
        <end position="60"/>
    </location>
</feature>
<feature type="transmembrane region" description="Helical" evidence="6">
    <location>
        <begin position="293"/>
        <end position="312"/>
    </location>
</feature>
<feature type="transmembrane region" description="Helical" evidence="6">
    <location>
        <begin position="139"/>
        <end position="159"/>
    </location>
</feature>
<protein>
    <submittedName>
        <fullName evidence="7">Na+-driven multidrug efflux pump</fullName>
    </submittedName>
</protein>
<evidence type="ECO:0000256" key="3">
    <source>
        <dbReference type="ARBA" id="ARBA00022692"/>
    </source>
</evidence>
<dbReference type="RefSeq" id="WP_114351301.1">
    <property type="nucleotide sequence ID" value="NZ_QPJJ01000001.1"/>
</dbReference>
<keyword evidence="4 6" id="KW-1133">Transmembrane helix</keyword>
<dbReference type="NCBIfam" id="NF041503">
    <property type="entry name" value="WZX_like"/>
    <property type="match status" value="1"/>
</dbReference>
<keyword evidence="5 6" id="KW-0472">Membrane</keyword>
<keyword evidence="3 6" id="KW-0812">Transmembrane</keyword>
<gene>
    <name evidence="7" type="ORF">DFR57_101239</name>
</gene>
<name>A0A368YER4_9BACI</name>
<feature type="transmembrane region" description="Helical" evidence="6">
    <location>
        <begin position="270"/>
        <end position="287"/>
    </location>
</feature>
<evidence type="ECO:0000256" key="4">
    <source>
        <dbReference type="ARBA" id="ARBA00022989"/>
    </source>
</evidence>
<feature type="transmembrane region" description="Helical" evidence="6">
    <location>
        <begin position="106"/>
        <end position="127"/>
    </location>
</feature>
<comment type="subcellular location">
    <subcellularLocation>
        <location evidence="1">Cell membrane</location>
        <topology evidence="1">Multi-pass membrane protein</topology>
    </subcellularLocation>
</comment>
<feature type="transmembrane region" description="Helical" evidence="6">
    <location>
        <begin position="182"/>
        <end position="207"/>
    </location>
</feature>
<organism evidence="7 8">
    <name type="scientific">Saliterribacillus persicus</name>
    <dbReference type="NCBI Taxonomy" id="930114"/>
    <lineage>
        <taxon>Bacteria</taxon>
        <taxon>Bacillati</taxon>
        <taxon>Bacillota</taxon>
        <taxon>Bacilli</taxon>
        <taxon>Bacillales</taxon>
        <taxon>Bacillaceae</taxon>
        <taxon>Saliterribacillus</taxon>
    </lineage>
</organism>
<dbReference type="OrthoDB" id="2864264at2"/>
<keyword evidence="2" id="KW-1003">Cell membrane</keyword>
<proteinExistence type="predicted"/>
<comment type="caution">
    <text evidence="7">The sequence shown here is derived from an EMBL/GenBank/DDBJ whole genome shotgun (WGS) entry which is preliminary data.</text>
</comment>
<feature type="transmembrane region" description="Helical" evidence="6">
    <location>
        <begin position="324"/>
        <end position="350"/>
    </location>
</feature>
<dbReference type="AlphaFoldDB" id="A0A368YER4"/>
<dbReference type="GO" id="GO:0005886">
    <property type="term" value="C:plasma membrane"/>
    <property type="evidence" value="ECO:0007669"/>
    <property type="project" value="UniProtKB-SubCell"/>
</dbReference>
<dbReference type="EMBL" id="QPJJ01000001">
    <property type="protein sequence ID" value="RCW77367.1"/>
    <property type="molecule type" value="Genomic_DNA"/>
</dbReference>
<sequence>MAIKINKLDVMWGYLGVFLYNGINILILPFILVILPSNELGLWYTFIAIAGLAALIDFGFTTTITRNVSYAWGGATRINKTGIVRENTSEEPNIKLFSEVFSVSKLIYLISSTIILLLLSTIGTVYIISIVGNSMEKSYYLLAWGIFVIAVFMNVYYSYWTPVLKGVGAIKQDYQVLVVSKLFQLVITVIGLLLGYKLLAVVVGYLIGNVLRRVLSKYMFYSYEDIRALQGKIKVYNVSKDDKIKTFKLMWPNAYKQGAMSVSKFMTSRFSILIVSAFLGLEISANYGLTIQLLGLLGTISTVFYNTYLPYFSQLRLRDDKEKGYKYFTMAVGIQTTIIAFGGLLIIFLANPILELFGSQSTVLPLLQTFGLYVFYFVHFNQNIFVSYIVTANKMPMYKPYIIFAIVVVIAQFTTVYFFSEYGIWSIILSLLIVECIYNGWKWPVYVIKDFNVSITKFYIDSIHNIIKLVKRRNKLS</sequence>
<feature type="transmembrane region" description="Helical" evidence="6">
    <location>
        <begin position="370"/>
        <end position="389"/>
    </location>
</feature>
<accession>A0A368YER4</accession>
<evidence type="ECO:0000256" key="5">
    <source>
        <dbReference type="ARBA" id="ARBA00023136"/>
    </source>
</evidence>
<evidence type="ECO:0000256" key="6">
    <source>
        <dbReference type="SAM" id="Phobius"/>
    </source>
</evidence>
<feature type="transmembrane region" description="Helical" evidence="6">
    <location>
        <begin position="401"/>
        <end position="418"/>
    </location>
</feature>
<dbReference type="PANTHER" id="PTHR30250">
    <property type="entry name" value="PST FAMILY PREDICTED COLANIC ACID TRANSPORTER"/>
    <property type="match status" value="1"/>
</dbReference>